<proteinExistence type="predicted"/>
<dbReference type="EMBL" id="BSUN01000001">
    <property type="protein sequence ID" value="GMA34082.1"/>
    <property type="molecule type" value="Genomic_DNA"/>
</dbReference>
<evidence type="ECO:0000256" key="3">
    <source>
        <dbReference type="ARBA" id="ARBA00022989"/>
    </source>
</evidence>
<protein>
    <submittedName>
        <fullName evidence="6">Uncharacterized protein</fullName>
    </submittedName>
</protein>
<comment type="subcellular location">
    <subcellularLocation>
        <location evidence="1">Membrane</location>
        <topology evidence="1">Multi-pass membrane protein</topology>
    </subcellularLocation>
</comment>
<evidence type="ECO:0000256" key="1">
    <source>
        <dbReference type="ARBA" id="ARBA00004141"/>
    </source>
</evidence>
<dbReference type="RefSeq" id="WP_284327212.1">
    <property type="nucleotide sequence ID" value="NZ_BSUN01000001.1"/>
</dbReference>
<comment type="caution">
    <text evidence="6">The sequence shown here is derived from an EMBL/GenBank/DDBJ whole genome shotgun (WGS) entry which is preliminary data.</text>
</comment>
<dbReference type="Proteomes" id="UP001157125">
    <property type="component" value="Unassembled WGS sequence"/>
</dbReference>
<keyword evidence="4 5" id="KW-0472">Membrane</keyword>
<dbReference type="InterPro" id="IPR023271">
    <property type="entry name" value="Aquaporin-like"/>
</dbReference>
<evidence type="ECO:0000256" key="4">
    <source>
        <dbReference type="ARBA" id="ARBA00023136"/>
    </source>
</evidence>
<gene>
    <name evidence="6" type="ORF">GCM10025876_02860</name>
</gene>
<evidence type="ECO:0000256" key="5">
    <source>
        <dbReference type="SAM" id="Phobius"/>
    </source>
</evidence>
<reference evidence="7" key="1">
    <citation type="journal article" date="2019" name="Int. J. Syst. Evol. Microbiol.">
        <title>The Global Catalogue of Microorganisms (GCM) 10K type strain sequencing project: providing services to taxonomists for standard genome sequencing and annotation.</title>
        <authorList>
            <consortium name="The Broad Institute Genomics Platform"/>
            <consortium name="The Broad Institute Genome Sequencing Center for Infectious Disease"/>
            <person name="Wu L."/>
            <person name="Ma J."/>
        </authorList>
    </citation>
    <scope>NUCLEOTIDE SEQUENCE [LARGE SCALE GENOMIC DNA]</scope>
    <source>
        <strain evidence="7">NBRC 112299</strain>
    </source>
</reference>
<evidence type="ECO:0000313" key="7">
    <source>
        <dbReference type="Proteomes" id="UP001157125"/>
    </source>
</evidence>
<keyword evidence="7" id="KW-1185">Reference proteome</keyword>
<sequence length="73" mass="7857">MMIVSIGRYHRAISAVRGARVLVLCYLGNFIGGLVVALMVWGSTLASGELGVQMAASVDTKARVRLRWLLGKP</sequence>
<feature type="transmembrane region" description="Helical" evidence="5">
    <location>
        <begin position="21"/>
        <end position="41"/>
    </location>
</feature>
<dbReference type="Gene3D" id="1.20.1080.10">
    <property type="entry name" value="Glycerol uptake facilitator protein"/>
    <property type="match status" value="1"/>
</dbReference>
<keyword evidence="3 5" id="KW-1133">Transmembrane helix</keyword>
<accession>A0ABQ6IAB2</accession>
<evidence type="ECO:0000256" key="2">
    <source>
        <dbReference type="ARBA" id="ARBA00022692"/>
    </source>
</evidence>
<organism evidence="6 7">
    <name type="scientific">Demequina litorisediminis</name>
    <dbReference type="NCBI Taxonomy" id="1849022"/>
    <lineage>
        <taxon>Bacteria</taxon>
        <taxon>Bacillati</taxon>
        <taxon>Actinomycetota</taxon>
        <taxon>Actinomycetes</taxon>
        <taxon>Micrococcales</taxon>
        <taxon>Demequinaceae</taxon>
        <taxon>Demequina</taxon>
    </lineage>
</organism>
<evidence type="ECO:0000313" key="6">
    <source>
        <dbReference type="EMBL" id="GMA34082.1"/>
    </source>
</evidence>
<keyword evidence="2 5" id="KW-0812">Transmembrane</keyword>
<name>A0ABQ6IAB2_9MICO</name>